<evidence type="ECO:0000256" key="2">
    <source>
        <dbReference type="ARBA" id="ARBA00023136"/>
    </source>
</evidence>
<proteinExistence type="predicted"/>
<evidence type="ECO:0000313" key="5">
    <source>
        <dbReference type="EMBL" id="HGY56437.1"/>
    </source>
</evidence>
<keyword evidence="2" id="KW-0472">Membrane</keyword>
<feature type="signal peptide" evidence="4">
    <location>
        <begin position="1"/>
        <end position="23"/>
    </location>
</feature>
<reference evidence="5" key="1">
    <citation type="journal article" date="2020" name="mSystems">
        <title>Genome- and Community-Level Interaction Insights into Carbon Utilization and Element Cycling Functions of Hydrothermarchaeota in Hydrothermal Sediment.</title>
        <authorList>
            <person name="Zhou Z."/>
            <person name="Liu Y."/>
            <person name="Xu W."/>
            <person name="Pan J."/>
            <person name="Luo Z.H."/>
            <person name="Li M."/>
        </authorList>
    </citation>
    <scope>NUCLEOTIDE SEQUENCE [LARGE SCALE GENOMIC DNA]</scope>
    <source>
        <strain evidence="5">HyVt-577</strain>
    </source>
</reference>
<dbReference type="SUPFAM" id="SSF56935">
    <property type="entry name" value="Porins"/>
    <property type="match status" value="1"/>
</dbReference>
<evidence type="ECO:0000256" key="3">
    <source>
        <dbReference type="ARBA" id="ARBA00023237"/>
    </source>
</evidence>
<evidence type="ECO:0008006" key="6">
    <source>
        <dbReference type="Google" id="ProtNLM"/>
    </source>
</evidence>
<dbReference type="InterPro" id="IPR036942">
    <property type="entry name" value="Beta-barrel_TonB_sf"/>
</dbReference>
<keyword evidence="4" id="KW-0732">Signal</keyword>
<feature type="chain" id="PRO_5030874125" description="TonB-dependent receptor" evidence="4">
    <location>
        <begin position="24"/>
        <end position="635"/>
    </location>
</feature>
<keyword evidence="3" id="KW-0998">Cell outer membrane</keyword>
<dbReference type="EMBL" id="DRQG01000111">
    <property type="protein sequence ID" value="HGY56437.1"/>
    <property type="molecule type" value="Genomic_DNA"/>
</dbReference>
<dbReference type="AlphaFoldDB" id="A0A7V4UEM3"/>
<accession>A0A7V4UEM3</accession>
<comment type="caution">
    <text evidence="5">The sequence shown here is derived from an EMBL/GenBank/DDBJ whole genome shotgun (WGS) entry which is preliminary data.</text>
</comment>
<dbReference type="Gene3D" id="2.40.170.20">
    <property type="entry name" value="TonB-dependent receptor, beta-barrel domain"/>
    <property type="match status" value="1"/>
</dbReference>
<protein>
    <recommendedName>
        <fullName evidence="6">TonB-dependent receptor</fullName>
    </recommendedName>
</protein>
<comment type="subcellular location">
    <subcellularLocation>
        <location evidence="1">Cell outer membrane</location>
    </subcellularLocation>
</comment>
<organism evidence="5">
    <name type="scientific">Caldithrix abyssi</name>
    <dbReference type="NCBI Taxonomy" id="187145"/>
    <lineage>
        <taxon>Bacteria</taxon>
        <taxon>Pseudomonadati</taxon>
        <taxon>Calditrichota</taxon>
        <taxon>Calditrichia</taxon>
        <taxon>Calditrichales</taxon>
        <taxon>Calditrichaceae</taxon>
        <taxon>Caldithrix</taxon>
    </lineage>
</organism>
<dbReference type="Proteomes" id="UP000885779">
    <property type="component" value="Unassembled WGS sequence"/>
</dbReference>
<evidence type="ECO:0000256" key="1">
    <source>
        <dbReference type="ARBA" id="ARBA00004442"/>
    </source>
</evidence>
<dbReference type="GO" id="GO:0009279">
    <property type="term" value="C:cell outer membrane"/>
    <property type="evidence" value="ECO:0007669"/>
    <property type="project" value="UniProtKB-SubCell"/>
</dbReference>
<name>A0A7V4UEM3_CALAY</name>
<evidence type="ECO:0000256" key="4">
    <source>
        <dbReference type="SAM" id="SignalP"/>
    </source>
</evidence>
<gene>
    <name evidence="5" type="ORF">ENK44_12075</name>
</gene>
<sequence>MKRFWQTALSFVSFFLFVPLCMAQENSGVDSLQIILADSAQTDTLRRQVKKPPPTPVVLKPLWYDLDGSVKTLNDTSDNTVFRFDQLLYQSYNGAADVFRNRPQVQVFDLLEMGLPRYIAPVNLLPHQSAVLMDGGSLNDPVSGMYNMRMLPLDAVRSVQQSPAAPLDRSGLYGLTQTAQFTTRYLNPEEPYTRLMFRQGDFGYTDLDITFARRINRRMAVQLGGINKYYDPNGYRGVNYRGSFSWQINPRVFWRTRFHLSDEGAQVYSRSRFPNYHYKETRSDVYSALTMQDADSMEGYWHLLLWYTSGKRRTNSDIDSFFVENKFKRFYGRLERHWRIDNMELTAGVSGSQNLVWGSAYARDYYDLGLAGWLHLRYVLFDQIFLEGRLRGDYMWGNQTWLSPQAVIRWKPDEKTDVRFSVSKTERTPNRSERSFGYYGIGGQPGLINENMYNAALRINYVFSSHLKMDGSWNFMRLANEIRFTDTGFTQTDTERSFQNFTAAVYSSFYKFKFAAGGLYSLADVDIAPQASLWAEVRYHDIWLNGTLTFDAVASYYWYGQRNALYYHPVIERFYWGQGTSPAYNIYTFKLMATVQDLQLYMAMDNPQAFSYRMINGYYEYYRRIRFGLNWVLWD</sequence>